<proteinExistence type="predicted"/>
<organism evidence="6">
    <name type="scientific">Cucumis melo</name>
    <name type="common">Muskmelon</name>
    <dbReference type="NCBI Taxonomy" id="3656"/>
    <lineage>
        <taxon>Eukaryota</taxon>
        <taxon>Viridiplantae</taxon>
        <taxon>Streptophyta</taxon>
        <taxon>Embryophyta</taxon>
        <taxon>Tracheophyta</taxon>
        <taxon>Spermatophyta</taxon>
        <taxon>Magnoliopsida</taxon>
        <taxon>eudicotyledons</taxon>
        <taxon>Gunneridae</taxon>
        <taxon>Pentapetalae</taxon>
        <taxon>rosids</taxon>
        <taxon>fabids</taxon>
        <taxon>Cucurbitales</taxon>
        <taxon>Cucurbitaceae</taxon>
        <taxon>Benincaseae</taxon>
        <taxon>Cucumis</taxon>
    </lineage>
</organism>
<dbReference type="PANTHER" id="PTHR13935:SF155">
    <property type="entry name" value="TRANSCRIPTION FACTOR BHLH120-LIKE"/>
    <property type="match status" value="1"/>
</dbReference>
<evidence type="ECO:0000256" key="4">
    <source>
        <dbReference type="ARBA" id="ARBA00023242"/>
    </source>
</evidence>
<dbReference type="GO" id="GO:0090575">
    <property type="term" value="C:RNA polymerase II transcription regulator complex"/>
    <property type="evidence" value="ECO:0007669"/>
    <property type="project" value="TreeGrafter"/>
</dbReference>
<dbReference type="GO" id="GO:0046983">
    <property type="term" value="F:protein dimerization activity"/>
    <property type="evidence" value="ECO:0007669"/>
    <property type="project" value="InterPro"/>
</dbReference>
<evidence type="ECO:0000256" key="3">
    <source>
        <dbReference type="ARBA" id="ARBA00023163"/>
    </source>
</evidence>
<keyword evidence="4" id="KW-0539">Nucleus</keyword>
<dbReference type="GO" id="GO:0000977">
    <property type="term" value="F:RNA polymerase II transcription regulatory region sequence-specific DNA binding"/>
    <property type="evidence" value="ECO:0007669"/>
    <property type="project" value="TreeGrafter"/>
</dbReference>
<keyword evidence="2" id="KW-0805">Transcription regulation</keyword>
<dbReference type="Pfam" id="PF00010">
    <property type="entry name" value="HLH"/>
    <property type="match status" value="1"/>
</dbReference>
<keyword evidence="3" id="KW-0804">Transcription</keyword>
<dbReference type="PANTHER" id="PTHR13935">
    <property type="entry name" value="ACHAETE-SCUTE TRANSCRIPTION FACTOR-RELATED"/>
    <property type="match status" value="1"/>
</dbReference>
<reference evidence="6" key="1">
    <citation type="submission" date="2023-03" db="UniProtKB">
        <authorList>
            <consortium name="EnsemblPlants"/>
        </authorList>
    </citation>
    <scope>IDENTIFICATION</scope>
</reference>
<evidence type="ECO:0000313" key="6">
    <source>
        <dbReference type="EnsemblPlants" id="MELO3C031789.2.1"/>
    </source>
</evidence>
<sequence>MFPFNDSSHDIDNYQIHLQNLFSYQLISSQEGGSSENLNTNNKIDETTQNEEKKIMHRDVERERRKQMASLLTNLRSLLPLEFIKGRRSRVDIVDEAVNYIEYLRGKINELHLKRDAIVKRLHLESSSSCNNDIPSTSCVVIKQYSGGLEIVISNGIISEQNFQLSGVMRVLIEQSIEIETCSSTKLNERMLYTIQTKVDDSTKIDLHELKQRLYQVQLSLSLMGYTSRGQDANIL</sequence>
<dbReference type="EnsemblPlants" id="MELO3C031789.2.1">
    <property type="protein sequence ID" value="MELO3C031789.2.1"/>
    <property type="gene ID" value="MELO3C031789.2"/>
</dbReference>
<dbReference type="InterPro" id="IPR036638">
    <property type="entry name" value="HLH_DNA-bd_sf"/>
</dbReference>
<evidence type="ECO:0000256" key="1">
    <source>
        <dbReference type="ARBA" id="ARBA00004123"/>
    </source>
</evidence>
<dbReference type="CDD" id="cd18914">
    <property type="entry name" value="bHLH_AtORG2_like"/>
    <property type="match status" value="1"/>
</dbReference>
<name>A0A9I9ECB6_CUCME</name>
<dbReference type="InterPro" id="IPR011598">
    <property type="entry name" value="bHLH_dom"/>
</dbReference>
<dbReference type="PROSITE" id="PS50888">
    <property type="entry name" value="BHLH"/>
    <property type="match status" value="1"/>
</dbReference>
<evidence type="ECO:0000256" key="2">
    <source>
        <dbReference type="ARBA" id="ARBA00023015"/>
    </source>
</evidence>
<comment type="subcellular location">
    <subcellularLocation>
        <location evidence="1">Nucleus</location>
    </subcellularLocation>
</comment>
<dbReference type="SMART" id="SM00353">
    <property type="entry name" value="HLH"/>
    <property type="match status" value="1"/>
</dbReference>
<dbReference type="SUPFAM" id="SSF47459">
    <property type="entry name" value="HLH, helix-loop-helix DNA-binding domain"/>
    <property type="match status" value="1"/>
</dbReference>
<dbReference type="Gene3D" id="4.10.280.10">
    <property type="entry name" value="Helix-loop-helix DNA-binding domain"/>
    <property type="match status" value="1"/>
</dbReference>
<dbReference type="InterPro" id="IPR015660">
    <property type="entry name" value="MASH1/Ascl1a-like"/>
</dbReference>
<dbReference type="GO" id="GO:0000981">
    <property type="term" value="F:DNA-binding transcription factor activity, RNA polymerase II-specific"/>
    <property type="evidence" value="ECO:0007669"/>
    <property type="project" value="TreeGrafter"/>
</dbReference>
<dbReference type="Gramene" id="MELO3C031789.2.1">
    <property type="protein sequence ID" value="MELO3C031789.2.1"/>
    <property type="gene ID" value="MELO3C031789.2"/>
</dbReference>
<accession>A0A9I9ECB6</accession>
<feature type="domain" description="BHLH" evidence="5">
    <location>
        <begin position="52"/>
        <end position="104"/>
    </location>
</feature>
<dbReference type="AlphaFoldDB" id="A0A9I9ECB6"/>
<protein>
    <recommendedName>
        <fullName evidence="5">BHLH domain-containing protein</fullName>
    </recommendedName>
</protein>
<evidence type="ECO:0000259" key="5">
    <source>
        <dbReference type="PROSITE" id="PS50888"/>
    </source>
</evidence>